<dbReference type="SMART" id="SM00490">
    <property type="entry name" value="HELICc"/>
    <property type="match status" value="1"/>
</dbReference>
<evidence type="ECO:0000313" key="11">
    <source>
        <dbReference type="EMBL" id="CAJ1948135.1"/>
    </source>
</evidence>
<dbReference type="PROSITE" id="PS51195">
    <property type="entry name" value="Q_MOTIF"/>
    <property type="match status" value="1"/>
</dbReference>
<evidence type="ECO:0000256" key="4">
    <source>
        <dbReference type="ARBA" id="ARBA00022806"/>
    </source>
</evidence>
<dbReference type="AlphaFoldDB" id="A0AAD2FP98"/>
<dbReference type="EC" id="3.6.4.13" evidence="1"/>
<dbReference type="PROSITE" id="PS51192">
    <property type="entry name" value="HELICASE_ATP_BIND_1"/>
    <property type="match status" value="1"/>
</dbReference>
<name>A0AAD2FP98_9STRA</name>
<evidence type="ECO:0000259" key="9">
    <source>
        <dbReference type="PROSITE" id="PS51194"/>
    </source>
</evidence>
<feature type="domain" description="Helicase ATP-binding" evidence="8">
    <location>
        <begin position="285"/>
        <end position="491"/>
    </location>
</feature>
<keyword evidence="2" id="KW-0547">Nucleotide-binding</keyword>
<dbReference type="Pfam" id="PF00271">
    <property type="entry name" value="Helicase_C"/>
    <property type="match status" value="1"/>
</dbReference>
<evidence type="ECO:0000259" key="10">
    <source>
        <dbReference type="PROSITE" id="PS51195"/>
    </source>
</evidence>
<dbReference type="Proteomes" id="UP001295423">
    <property type="component" value="Unassembled WGS sequence"/>
</dbReference>
<dbReference type="EMBL" id="CAKOGP040001742">
    <property type="protein sequence ID" value="CAJ1948135.1"/>
    <property type="molecule type" value="Genomic_DNA"/>
</dbReference>
<evidence type="ECO:0000313" key="12">
    <source>
        <dbReference type="Proteomes" id="UP001295423"/>
    </source>
</evidence>
<evidence type="ECO:0000256" key="1">
    <source>
        <dbReference type="ARBA" id="ARBA00012552"/>
    </source>
</evidence>
<evidence type="ECO:0000256" key="2">
    <source>
        <dbReference type="ARBA" id="ARBA00022741"/>
    </source>
</evidence>
<feature type="short sequence motif" description="Q motif" evidence="6">
    <location>
        <begin position="253"/>
        <end position="282"/>
    </location>
</feature>
<dbReference type="PROSITE" id="PS51194">
    <property type="entry name" value="HELICASE_CTER"/>
    <property type="match status" value="1"/>
</dbReference>
<feature type="compositionally biased region" description="Polar residues" evidence="7">
    <location>
        <begin position="139"/>
        <end position="150"/>
    </location>
</feature>
<dbReference type="GO" id="GO:0016787">
    <property type="term" value="F:hydrolase activity"/>
    <property type="evidence" value="ECO:0007669"/>
    <property type="project" value="UniProtKB-KW"/>
</dbReference>
<feature type="region of interest" description="Disordered" evidence="7">
    <location>
        <begin position="21"/>
        <end position="117"/>
    </location>
</feature>
<dbReference type="Pfam" id="PF00270">
    <property type="entry name" value="DEAD"/>
    <property type="match status" value="1"/>
</dbReference>
<dbReference type="GO" id="GO:0005524">
    <property type="term" value="F:ATP binding"/>
    <property type="evidence" value="ECO:0007669"/>
    <property type="project" value="UniProtKB-KW"/>
</dbReference>
<feature type="compositionally biased region" description="Low complexity" evidence="7">
    <location>
        <begin position="57"/>
        <end position="66"/>
    </location>
</feature>
<dbReference type="Gene3D" id="3.40.50.300">
    <property type="entry name" value="P-loop containing nucleotide triphosphate hydrolases"/>
    <property type="match status" value="2"/>
</dbReference>
<protein>
    <recommendedName>
        <fullName evidence="1">RNA helicase</fullName>
        <ecNumber evidence="1">3.6.4.13</ecNumber>
    </recommendedName>
</protein>
<dbReference type="InterPro" id="IPR027417">
    <property type="entry name" value="P-loop_NTPase"/>
</dbReference>
<comment type="caution">
    <text evidence="11">The sequence shown here is derived from an EMBL/GenBank/DDBJ whole genome shotgun (WGS) entry which is preliminary data.</text>
</comment>
<gene>
    <name evidence="11" type="ORF">CYCCA115_LOCUS11474</name>
</gene>
<evidence type="ECO:0000256" key="5">
    <source>
        <dbReference type="ARBA" id="ARBA00022840"/>
    </source>
</evidence>
<evidence type="ECO:0000259" key="8">
    <source>
        <dbReference type="PROSITE" id="PS51192"/>
    </source>
</evidence>
<keyword evidence="12" id="KW-1185">Reference proteome</keyword>
<feature type="compositionally biased region" description="Basic and acidic residues" evidence="7">
    <location>
        <begin position="25"/>
        <end position="56"/>
    </location>
</feature>
<dbReference type="GO" id="GO:0003676">
    <property type="term" value="F:nucleic acid binding"/>
    <property type="evidence" value="ECO:0007669"/>
    <property type="project" value="InterPro"/>
</dbReference>
<feature type="domain" description="DEAD-box RNA helicase Q" evidence="10">
    <location>
        <begin position="253"/>
        <end position="282"/>
    </location>
</feature>
<dbReference type="SUPFAM" id="SSF52540">
    <property type="entry name" value="P-loop containing nucleoside triphosphate hydrolases"/>
    <property type="match status" value="2"/>
</dbReference>
<organism evidence="11 12">
    <name type="scientific">Cylindrotheca closterium</name>
    <dbReference type="NCBI Taxonomy" id="2856"/>
    <lineage>
        <taxon>Eukaryota</taxon>
        <taxon>Sar</taxon>
        <taxon>Stramenopiles</taxon>
        <taxon>Ochrophyta</taxon>
        <taxon>Bacillariophyta</taxon>
        <taxon>Bacillariophyceae</taxon>
        <taxon>Bacillariophycidae</taxon>
        <taxon>Bacillariales</taxon>
        <taxon>Bacillariaceae</taxon>
        <taxon>Cylindrotheca</taxon>
    </lineage>
</organism>
<sequence>MDSTLEGLSEEQRQEALALAAVAQRAEERAERRALERAKQQKAKEKQQANMKKKESAFFSKSRSSSNNFITYIPKKKRQKMGKKSSQGSDGAQSSQTRVLAPEILKDTTTTREDSVSGNVNVTSTAWTQKERDSVRQTYLGKTSSNLAQQAKTSPSKKKKKKTTLRTKKATFRFTWDDTDDTLDANDPLYSHSLSIAANRKRNVTHQSGDDSLKSAHSLHTKPLGTMTSRDWRILRENYEIVVKGGRAPPPLRNFREANLHPTLIDALENVMGYKSPTAIQRQAIPIGLQRRDMIGIAETGSGKTCAFGVPLLQYLLSLPHRILDRVADEGPLALVMAPTRELALQIHGEFEKMLSRQSRIRAISVVGGQSIQHQAQQLREGVHAVIGTPGRINDCIEMSYLVLNQCCYVVADEADRMVDMGFAPQMESILDAMGGALKSENEQEAYKQEELDLTNGEGLPKHRLMSMFTATMPLEVERIAKQYLRHPAIISIGDQDSVKNARIVQRVIYLSGPSKKEAALRDLILNPRYLREKVIVFVNEKKNADGVGRIVERTGRTCVVLHGGKSQEQREENLLRFRQGNAVLVATDVAGRGLDVSDVAHVINYDLPTRSIDSYCHRIGRTGRAGKEGLATSLMTDEDEGIMVALKSYLEATGNPVPEKLARHRAANASSLGNLIY</sequence>
<dbReference type="InterPro" id="IPR014014">
    <property type="entry name" value="RNA_helicase_DEAD_Q_motif"/>
</dbReference>
<keyword evidence="3" id="KW-0378">Hydrolase</keyword>
<feature type="compositionally biased region" description="Low complexity" evidence="7">
    <location>
        <begin position="84"/>
        <end position="96"/>
    </location>
</feature>
<feature type="region of interest" description="Disordered" evidence="7">
    <location>
        <begin position="139"/>
        <end position="165"/>
    </location>
</feature>
<keyword evidence="5" id="KW-0067">ATP-binding</keyword>
<dbReference type="CDD" id="cd17945">
    <property type="entry name" value="DEADc_DDX23"/>
    <property type="match status" value="1"/>
</dbReference>
<evidence type="ECO:0000256" key="7">
    <source>
        <dbReference type="SAM" id="MobiDB-lite"/>
    </source>
</evidence>
<feature type="compositionally biased region" description="Basic and acidic residues" evidence="7">
    <location>
        <begin position="104"/>
        <end position="115"/>
    </location>
</feature>
<feature type="compositionally biased region" description="Basic residues" evidence="7">
    <location>
        <begin position="155"/>
        <end position="165"/>
    </location>
</feature>
<dbReference type="GO" id="GO:0003724">
    <property type="term" value="F:RNA helicase activity"/>
    <property type="evidence" value="ECO:0007669"/>
    <property type="project" value="UniProtKB-EC"/>
</dbReference>
<evidence type="ECO:0000256" key="3">
    <source>
        <dbReference type="ARBA" id="ARBA00022801"/>
    </source>
</evidence>
<feature type="domain" description="Helicase C-terminal" evidence="9">
    <location>
        <begin position="520"/>
        <end position="666"/>
    </location>
</feature>
<keyword evidence="4" id="KW-0347">Helicase</keyword>
<dbReference type="InterPro" id="IPR014001">
    <property type="entry name" value="Helicase_ATP-bd"/>
</dbReference>
<feature type="compositionally biased region" description="Basic residues" evidence="7">
    <location>
        <begin position="74"/>
        <end position="83"/>
    </location>
</feature>
<dbReference type="InterPro" id="IPR011545">
    <property type="entry name" value="DEAD/DEAH_box_helicase_dom"/>
</dbReference>
<accession>A0AAD2FP98</accession>
<dbReference type="InterPro" id="IPR001650">
    <property type="entry name" value="Helicase_C-like"/>
</dbReference>
<reference evidence="11" key="1">
    <citation type="submission" date="2023-08" db="EMBL/GenBank/DDBJ databases">
        <authorList>
            <person name="Audoor S."/>
            <person name="Bilcke G."/>
        </authorList>
    </citation>
    <scope>NUCLEOTIDE SEQUENCE</scope>
</reference>
<dbReference type="CDD" id="cd18787">
    <property type="entry name" value="SF2_C_DEAD"/>
    <property type="match status" value="1"/>
</dbReference>
<dbReference type="SMART" id="SM00487">
    <property type="entry name" value="DEXDc"/>
    <property type="match status" value="1"/>
</dbReference>
<evidence type="ECO:0000256" key="6">
    <source>
        <dbReference type="PROSITE-ProRule" id="PRU00552"/>
    </source>
</evidence>
<proteinExistence type="predicted"/>
<dbReference type="PANTHER" id="PTHR47958">
    <property type="entry name" value="ATP-DEPENDENT RNA HELICASE DBP3"/>
    <property type="match status" value="1"/>
</dbReference>